<sequence>MKYNTNRKFEFNPKDGIDNPALSLAEDSEPKEASKPRFCFLKKEDGESFGFWLRQEVGKSGHIVWQVTPGGLAHRRGLRNGDRILEVNGVDVDTMEHHRVVWKIKSSGKQVSLTILDGHAYELAKALGRDLVPLLPAHKRPQLFCITKDSSGFGISVSAPEGVKGTFRLSVPRDGTAYKSGVPDGSWLLELNGASVERWTSAQLNKKLRHSSNPMGLLVIDSESQAFYRQHGIKVTATIADASLVPFQVRKLYMRRSPEGYGFLLKEEKCSSGKTGQFLREVDRGLPAEKAGMRDGDRLLAVNGEITEDLDHQEVVLHIRADSSQVTLLVIDKEGSTFYDSVGLSPLLFYDEVDLPKGPRVPHDDSSFSNTLQKSSHPTLMSSPCPPSQGSCRNQPPLQQPNNGLSTLAEKGQDGLSQAF</sequence>
<name>A0ABM5EQE0_9SAUR</name>
<feature type="domain" description="PDZ" evidence="3">
    <location>
        <begin position="251"/>
        <end position="334"/>
    </location>
</feature>
<organism evidence="4 5">
    <name type="scientific">Pogona vitticeps</name>
    <name type="common">central bearded dragon</name>
    <dbReference type="NCBI Taxonomy" id="103695"/>
    <lineage>
        <taxon>Eukaryota</taxon>
        <taxon>Metazoa</taxon>
        <taxon>Chordata</taxon>
        <taxon>Craniata</taxon>
        <taxon>Vertebrata</taxon>
        <taxon>Euteleostomi</taxon>
        <taxon>Lepidosauria</taxon>
        <taxon>Squamata</taxon>
        <taxon>Bifurcata</taxon>
        <taxon>Unidentata</taxon>
        <taxon>Episquamata</taxon>
        <taxon>Toxicofera</taxon>
        <taxon>Iguania</taxon>
        <taxon>Acrodonta</taxon>
        <taxon>Agamidae</taxon>
        <taxon>Amphibolurinae</taxon>
        <taxon>Pogona</taxon>
    </lineage>
</organism>
<dbReference type="CDD" id="cd06768">
    <property type="entry name" value="PDZ_NHERF-like"/>
    <property type="match status" value="2"/>
</dbReference>
<dbReference type="Gene3D" id="2.30.42.10">
    <property type="match status" value="3"/>
</dbReference>
<evidence type="ECO:0000313" key="4">
    <source>
        <dbReference type="Proteomes" id="UP001652642"/>
    </source>
</evidence>
<dbReference type="InterPro" id="IPR051067">
    <property type="entry name" value="NHER"/>
</dbReference>
<evidence type="ECO:0000256" key="1">
    <source>
        <dbReference type="ARBA" id="ARBA00022737"/>
    </source>
</evidence>
<dbReference type="SMART" id="SM00228">
    <property type="entry name" value="PDZ"/>
    <property type="match status" value="3"/>
</dbReference>
<dbReference type="PANTHER" id="PTHR14191">
    <property type="entry name" value="PDZ DOMAIN CONTAINING PROTEIN"/>
    <property type="match status" value="1"/>
</dbReference>
<dbReference type="InterPro" id="IPR001478">
    <property type="entry name" value="PDZ"/>
</dbReference>
<dbReference type="PANTHER" id="PTHR14191:SF20">
    <property type="entry name" value="NA(+)_H(+) EXCHANGE REGULATORY COFACTOR NHE-RF4"/>
    <property type="match status" value="1"/>
</dbReference>
<feature type="domain" description="PDZ" evidence="3">
    <location>
        <begin position="143"/>
        <end position="223"/>
    </location>
</feature>
<dbReference type="PROSITE" id="PS50106">
    <property type="entry name" value="PDZ"/>
    <property type="match status" value="3"/>
</dbReference>
<feature type="compositionally biased region" description="Polar residues" evidence="2">
    <location>
        <begin position="367"/>
        <end position="406"/>
    </location>
</feature>
<proteinExistence type="predicted"/>
<feature type="region of interest" description="Disordered" evidence="2">
    <location>
        <begin position="1"/>
        <end position="30"/>
    </location>
</feature>
<keyword evidence="1" id="KW-0677">Repeat</keyword>
<dbReference type="RefSeq" id="XP_072835376.1">
    <property type="nucleotide sequence ID" value="XM_072979275.1"/>
</dbReference>
<dbReference type="Pfam" id="PF00595">
    <property type="entry name" value="PDZ"/>
    <property type="match status" value="2"/>
</dbReference>
<gene>
    <name evidence="5" type="primary">NHERF4</name>
</gene>
<reference evidence="5" key="1">
    <citation type="submission" date="2025-08" db="UniProtKB">
        <authorList>
            <consortium name="RefSeq"/>
        </authorList>
    </citation>
    <scope>IDENTIFICATION</scope>
</reference>
<dbReference type="SUPFAM" id="SSF50156">
    <property type="entry name" value="PDZ domain-like"/>
    <property type="match status" value="3"/>
</dbReference>
<accession>A0ABM5EQE0</accession>
<keyword evidence="4" id="KW-1185">Reference proteome</keyword>
<dbReference type="GeneID" id="110078545"/>
<evidence type="ECO:0000259" key="3">
    <source>
        <dbReference type="PROSITE" id="PS50106"/>
    </source>
</evidence>
<feature type="region of interest" description="Disordered" evidence="2">
    <location>
        <begin position="360"/>
        <end position="420"/>
    </location>
</feature>
<protein>
    <submittedName>
        <fullName evidence="5">Na(+)/H(+) exchange regulatory cofactor NHE-RF4 isoform X2</fullName>
    </submittedName>
</protein>
<feature type="domain" description="PDZ" evidence="3">
    <location>
        <begin position="37"/>
        <end position="119"/>
    </location>
</feature>
<evidence type="ECO:0000256" key="2">
    <source>
        <dbReference type="SAM" id="MobiDB-lite"/>
    </source>
</evidence>
<dbReference type="InterPro" id="IPR036034">
    <property type="entry name" value="PDZ_sf"/>
</dbReference>
<evidence type="ECO:0000313" key="5">
    <source>
        <dbReference type="RefSeq" id="XP_072835376.1"/>
    </source>
</evidence>
<dbReference type="Proteomes" id="UP001652642">
    <property type="component" value="Chromosome 8"/>
</dbReference>
<feature type="compositionally biased region" description="Basic and acidic residues" evidence="2">
    <location>
        <begin position="7"/>
        <end position="17"/>
    </location>
</feature>